<protein>
    <submittedName>
        <fullName evidence="1">Calcium-binding protein CML36</fullName>
    </submittedName>
</protein>
<gene>
    <name evidence="1" type="ORF">LOK49_LG03G02349</name>
</gene>
<proteinExistence type="predicted"/>
<reference evidence="1 2" key="1">
    <citation type="journal article" date="2022" name="Plant J.">
        <title>Chromosome-level genome of Camellia lanceoleosa provides a valuable resource for understanding genome evolution and self-incompatibility.</title>
        <authorList>
            <person name="Gong W."/>
            <person name="Xiao S."/>
            <person name="Wang L."/>
            <person name="Liao Z."/>
            <person name="Chang Y."/>
            <person name="Mo W."/>
            <person name="Hu G."/>
            <person name="Li W."/>
            <person name="Zhao G."/>
            <person name="Zhu H."/>
            <person name="Hu X."/>
            <person name="Ji K."/>
            <person name="Xiang X."/>
            <person name="Song Q."/>
            <person name="Yuan D."/>
            <person name="Jin S."/>
            <person name="Zhang L."/>
        </authorList>
    </citation>
    <scope>NUCLEOTIDE SEQUENCE [LARGE SCALE GENOMIC DNA]</scope>
    <source>
        <strain evidence="1">SQ_2022a</strain>
    </source>
</reference>
<dbReference type="EMBL" id="CM045763">
    <property type="protein sequence ID" value="KAI8023589.1"/>
    <property type="molecule type" value="Genomic_DNA"/>
</dbReference>
<dbReference type="Proteomes" id="UP001060215">
    <property type="component" value="Chromosome 6"/>
</dbReference>
<keyword evidence="2" id="KW-1185">Reference proteome</keyword>
<evidence type="ECO:0000313" key="2">
    <source>
        <dbReference type="Proteomes" id="UP001060215"/>
    </source>
</evidence>
<name>A0ACC0IF80_9ERIC</name>
<accession>A0ACC0IF80</accession>
<organism evidence="1 2">
    <name type="scientific">Camellia lanceoleosa</name>
    <dbReference type="NCBI Taxonomy" id="1840588"/>
    <lineage>
        <taxon>Eukaryota</taxon>
        <taxon>Viridiplantae</taxon>
        <taxon>Streptophyta</taxon>
        <taxon>Embryophyta</taxon>
        <taxon>Tracheophyta</taxon>
        <taxon>Spermatophyta</taxon>
        <taxon>Magnoliopsida</taxon>
        <taxon>eudicotyledons</taxon>
        <taxon>Gunneridae</taxon>
        <taxon>Pentapetalae</taxon>
        <taxon>asterids</taxon>
        <taxon>Ericales</taxon>
        <taxon>Theaceae</taxon>
        <taxon>Camellia</taxon>
    </lineage>
</organism>
<evidence type="ECO:0000313" key="1">
    <source>
        <dbReference type="EMBL" id="KAI8023589.1"/>
    </source>
</evidence>
<sequence>MLIRMVIDVSTWRNSTRSAQHSSHRLATRSCERRSISSTVITTEELHAVFVVIGDEQCTLEDCRRMISGVDKIRDGFVCFRDFTRMMEQQR</sequence>
<comment type="caution">
    <text evidence="1">The sequence shown here is derived from an EMBL/GenBank/DDBJ whole genome shotgun (WGS) entry which is preliminary data.</text>
</comment>